<proteinExistence type="predicted"/>
<dbReference type="VEuPathDB" id="FungiDB:QG37_07847"/>
<reference evidence="2" key="1">
    <citation type="journal article" date="2015" name="BMC Genomics">
        <title>Draft genome of a commonly misdiagnosed multidrug resistant pathogen Candida auris.</title>
        <authorList>
            <person name="Chatterjee S."/>
            <person name="Alampalli S.V."/>
            <person name="Nageshan R.K."/>
            <person name="Chettiar S.T."/>
            <person name="Joshi S."/>
            <person name="Tatu U.S."/>
        </authorList>
    </citation>
    <scope>NUCLEOTIDE SEQUENCE [LARGE SCALE GENOMIC DNA]</scope>
    <source>
        <strain evidence="2">6684</strain>
    </source>
</reference>
<protein>
    <submittedName>
        <fullName evidence="1">Uncharacterized protein</fullName>
    </submittedName>
</protein>
<dbReference type="VEuPathDB" id="FungiDB:CJJ07_002043"/>
<evidence type="ECO:0000313" key="2">
    <source>
        <dbReference type="Proteomes" id="UP000037122"/>
    </source>
</evidence>
<sequence length="78" mass="8932">MSWLRQIRALPLKPASNDILKVEYLDVNLNNSRKLMGNISSLSVETKEVTELQESTVEAMLPLKSIRNELSWTDKVMD</sequence>
<dbReference type="VEuPathDB" id="FungiDB:B9J08_004020"/>
<dbReference type="VEuPathDB" id="FungiDB:CJJ09_000181"/>
<evidence type="ECO:0000313" key="1">
    <source>
        <dbReference type="EMBL" id="KND95891.1"/>
    </source>
</evidence>
<organism evidence="1 2">
    <name type="scientific">Candidozyma auris</name>
    <name type="common">Yeast</name>
    <name type="synonym">Candida auris</name>
    <dbReference type="NCBI Taxonomy" id="498019"/>
    <lineage>
        <taxon>Eukaryota</taxon>
        <taxon>Fungi</taxon>
        <taxon>Dikarya</taxon>
        <taxon>Ascomycota</taxon>
        <taxon>Saccharomycotina</taxon>
        <taxon>Pichiomycetes</taxon>
        <taxon>Metschnikowiaceae</taxon>
        <taxon>Candidozyma</taxon>
    </lineage>
</organism>
<dbReference type="Proteomes" id="UP000037122">
    <property type="component" value="Unassembled WGS sequence"/>
</dbReference>
<accession>A0A0L0NP19</accession>
<name>A0A0L0NP19_CANAR</name>
<comment type="caution">
    <text evidence="1">The sequence shown here is derived from an EMBL/GenBank/DDBJ whole genome shotgun (WGS) entry which is preliminary data.</text>
</comment>
<dbReference type="EMBL" id="LGST01000064">
    <property type="protein sequence ID" value="KND95891.1"/>
    <property type="molecule type" value="Genomic_DNA"/>
</dbReference>
<gene>
    <name evidence="1" type="ORF">QG37_07847</name>
</gene>
<dbReference type="AlphaFoldDB" id="A0A0L0NP19"/>